<organism evidence="2 4">
    <name type="scientific">Gibberella zeae (strain ATCC MYA-4620 / CBS 123657 / FGSC 9075 / NRRL 31084 / PH-1)</name>
    <name type="common">Wheat head blight fungus</name>
    <name type="synonym">Fusarium graminearum</name>
    <dbReference type="NCBI Taxonomy" id="229533"/>
    <lineage>
        <taxon>Eukaryota</taxon>
        <taxon>Fungi</taxon>
        <taxon>Dikarya</taxon>
        <taxon>Ascomycota</taxon>
        <taxon>Pezizomycotina</taxon>
        <taxon>Sordariomycetes</taxon>
        <taxon>Hypocreomycetidae</taxon>
        <taxon>Hypocreales</taxon>
        <taxon>Nectriaceae</taxon>
        <taxon>Fusarium</taxon>
    </lineage>
</organism>
<dbReference type="EMBL" id="HG970333">
    <property type="protein sequence ID" value="CEF76456.1"/>
    <property type="molecule type" value="Genomic_DNA"/>
</dbReference>
<evidence type="ECO:0000313" key="3">
    <source>
        <dbReference type="EnsemblFungi" id="CEF76456"/>
    </source>
</evidence>
<evidence type="ECO:0000313" key="4">
    <source>
        <dbReference type="Proteomes" id="UP000070720"/>
    </source>
</evidence>
<feature type="region of interest" description="Disordered" evidence="1">
    <location>
        <begin position="47"/>
        <end position="80"/>
    </location>
</feature>
<gene>
    <name evidence="2" type="ORF">FGRAMPH1_01T09307</name>
</gene>
<sequence>MNNDDAGLCPSVNHARPHANQFQDTEALKHVHSFATEVLESKLVLPDPLAEPHPCEGQCSEDLTPEPSEPQDFRSASDER</sequence>
<reference evidence="3 4" key="2">
    <citation type="journal article" date="2010" name="Nature">
        <title>Comparative genomics reveals mobile pathogenicity chromosomes in Fusarium.</title>
        <authorList>
            <person name="Ma L.J."/>
            <person name="van der Does H.C."/>
            <person name="Borkovich K.A."/>
            <person name="Coleman J.J."/>
            <person name="Daboussi M.J."/>
            <person name="Di Pietro A."/>
            <person name="Dufresne M."/>
            <person name="Freitag M."/>
            <person name="Grabherr M."/>
            <person name="Henrissat B."/>
            <person name="Houterman P.M."/>
            <person name="Kang S."/>
            <person name="Shim W.B."/>
            <person name="Woloshuk C."/>
            <person name="Xie X."/>
            <person name="Xu J.R."/>
            <person name="Antoniw J."/>
            <person name="Baker S.E."/>
            <person name="Bluhm B.H."/>
            <person name="Breakspear A."/>
            <person name="Brown D.W."/>
            <person name="Butchko R.A."/>
            <person name="Chapman S."/>
            <person name="Coulson R."/>
            <person name="Coutinho P.M."/>
            <person name="Danchin E.G."/>
            <person name="Diener A."/>
            <person name="Gale L.R."/>
            <person name="Gardiner D.M."/>
            <person name="Goff S."/>
            <person name="Hammond-Kosack K.E."/>
            <person name="Hilburn K."/>
            <person name="Hua-Van A."/>
            <person name="Jonkers W."/>
            <person name="Kazan K."/>
            <person name="Kodira C.D."/>
            <person name="Koehrsen M."/>
            <person name="Kumar L."/>
            <person name="Lee Y.H."/>
            <person name="Li L."/>
            <person name="Manners J.M."/>
            <person name="Miranda-Saavedra D."/>
            <person name="Mukherjee M."/>
            <person name="Park G."/>
            <person name="Park J."/>
            <person name="Park S.Y."/>
            <person name="Proctor R.H."/>
            <person name="Regev A."/>
            <person name="Ruiz-Roldan M.C."/>
            <person name="Sain D."/>
            <person name="Sakthikumar S."/>
            <person name="Sykes S."/>
            <person name="Schwartz D.C."/>
            <person name="Turgeon B.G."/>
            <person name="Wapinski I."/>
            <person name="Yoder O."/>
            <person name="Young S."/>
            <person name="Zeng Q."/>
            <person name="Zhou S."/>
            <person name="Galagan J."/>
            <person name="Cuomo C.A."/>
            <person name="Kistler H.C."/>
            <person name="Rep M."/>
        </authorList>
    </citation>
    <scope>GENOME REANNOTATION</scope>
    <source>
        <strain evidence="4">ATCC MYA-4620 / CBS 123657 / FGSC 9075 / NRRL 31084 / PH-1</strain>
        <strain evidence="3">PH-1 / ATCC MYA-4620 / FGSC 9075 / NRRL 31084</strain>
    </source>
</reference>
<protein>
    <submittedName>
        <fullName evidence="2">Chromosome 2, complete genome</fullName>
    </submittedName>
</protein>
<name>A0A098DEU4_GIBZE</name>
<reference evidence="3 4" key="1">
    <citation type="journal article" date="2007" name="Science">
        <title>The Fusarium graminearum genome reveals a link between localized polymorphism and pathogen specialization.</title>
        <authorList>
            <person name="Cuomo C.A."/>
            <person name="Gueldener U."/>
            <person name="Xu J.-R."/>
            <person name="Trail F."/>
            <person name="Turgeon B.G."/>
            <person name="Di Pietro A."/>
            <person name="Walton J.D."/>
            <person name="Ma L.-J."/>
            <person name="Baker S.E."/>
            <person name="Rep M."/>
            <person name="Adam G."/>
            <person name="Antoniw J."/>
            <person name="Baldwin T."/>
            <person name="Calvo S.E."/>
            <person name="Chang Y.-L."/>
            <person name="DeCaprio D."/>
            <person name="Gale L.R."/>
            <person name="Gnerre S."/>
            <person name="Goswami R.S."/>
            <person name="Hammond-Kosack K."/>
            <person name="Harris L.J."/>
            <person name="Hilburn K."/>
            <person name="Kennell J.C."/>
            <person name="Kroken S."/>
            <person name="Magnuson J.K."/>
            <person name="Mannhaupt G."/>
            <person name="Mauceli E.W."/>
            <person name="Mewes H.-W."/>
            <person name="Mitterbauer R."/>
            <person name="Muehlbauer G."/>
            <person name="Muensterkoetter M."/>
            <person name="Nelson D."/>
            <person name="O'Donnell K."/>
            <person name="Ouellet T."/>
            <person name="Qi W."/>
            <person name="Quesneville H."/>
            <person name="Roncero M.I.G."/>
            <person name="Seong K.-Y."/>
            <person name="Tetko I.V."/>
            <person name="Urban M."/>
            <person name="Waalwijk C."/>
            <person name="Ward T.J."/>
            <person name="Yao J."/>
            <person name="Birren B.W."/>
            <person name="Kistler H.C."/>
        </authorList>
    </citation>
    <scope>NUCLEOTIDE SEQUENCE [LARGE SCALE GENOMIC DNA]</scope>
    <source>
        <strain evidence="4">ATCC MYA-4620 / CBS 123657 / FGSC 9075 / NRRL 31084 / PH-1</strain>
        <strain evidence="3">PH-1 / ATCC MYA-4620 / FGSC 9075 / NRRL 31084</strain>
    </source>
</reference>
<evidence type="ECO:0000256" key="1">
    <source>
        <dbReference type="SAM" id="MobiDB-lite"/>
    </source>
</evidence>
<dbReference type="Proteomes" id="UP000070720">
    <property type="component" value="Chromosome 2"/>
</dbReference>
<keyword evidence="4" id="KW-1185">Reference proteome</keyword>
<evidence type="ECO:0000313" key="2">
    <source>
        <dbReference type="EMBL" id="CEF76456.1"/>
    </source>
</evidence>
<proteinExistence type="predicted"/>
<dbReference type="InParanoid" id="A0A098DEU4"/>
<dbReference type="AlphaFoldDB" id="A0A098DEU4"/>
<feature type="compositionally biased region" description="Basic and acidic residues" evidence="1">
    <location>
        <begin position="71"/>
        <end position="80"/>
    </location>
</feature>
<dbReference type="EnsemblFungi" id="CEF76456">
    <property type="protein sequence ID" value="CEF76456"/>
    <property type="gene ID" value="FGRRES_20118"/>
</dbReference>
<dbReference type="VEuPathDB" id="FungiDB:FGRAMPH1_01G09307"/>
<accession>A0A0E0RYY1</accession>
<reference evidence="2 4" key="3">
    <citation type="journal article" date="2015" name="BMC Genomics">
        <title>The completed genome sequence of the pathogenic ascomycete fungus Fusarium graminearum.</title>
        <authorList>
            <person name="King R."/>
            <person name="Urban M."/>
            <person name="Hammond-Kosack M.C."/>
            <person name="Hassani-Pak K."/>
            <person name="Hammond-Kosack K.E."/>
        </authorList>
    </citation>
    <scope>NUCLEOTIDE SEQUENCE [LARGE SCALE GENOMIC DNA]</scope>
    <source>
        <strain evidence="4">ATCC MYA-4620 / CBS 123657 / FGSC 9075 / NRRL 31084 / PH-1</strain>
        <strain evidence="2">PH-1</strain>
    </source>
</reference>
<reference evidence="3" key="4">
    <citation type="submission" date="2017-01" db="UniProtKB">
        <authorList>
            <consortium name="EnsemblFungi"/>
        </authorList>
    </citation>
    <scope>IDENTIFICATION</scope>
    <source>
        <strain evidence="3">PH-1 / ATCC MYA-4620 / FGSC 9075 / NRRL 31084</strain>
    </source>
</reference>
<accession>A0A098DEU4</accession>